<dbReference type="EMBL" id="CP061172">
    <property type="protein sequence ID" value="QNR70036.1"/>
    <property type="molecule type" value="Genomic_DNA"/>
</dbReference>
<dbReference type="Pfam" id="PF11575">
    <property type="entry name" value="FhuF_C"/>
    <property type="match status" value="1"/>
</dbReference>
<feature type="domain" description="Ferric siderophore reductase C-terminal" evidence="2">
    <location>
        <begin position="235"/>
        <end position="257"/>
    </location>
</feature>
<organism evidence="3 4">
    <name type="scientific">Paenibacillus peoriae</name>
    <dbReference type="NCBI Taxonomy" id="59893"/>
    <lineage>
        <taxon>Bacteria</taxon>
        <taxon>Bacillati</taxon>
        <taxon>Bacillota</taxon>
        <taxon>Bacilli</taxon>
        <taxon>Bacillales</taxon>
        <taxon>Paenibacillaceae</taxon>
        <taxon>Paenibacillus</taxon>
    </lineage>
</organism>
<dbReference type="Proteomes" id="UP000516384">
    <property type="component" value="Chromosome"/>
</dbReference>
<dbReference type="GO" id="GO:0003824">
    <property type="term" value="F:catalytic activity"/>
    <property type="evidence" value="ECO:0007669"/>
    <property type="project" value="UniProtKB-ARBA"/>
</dbReference>
<sequence>MKPHATATWLEDQEMQTLAAEYRLTWEPSTDRTFSMPFMDLLDPSKSLNYLQGVSGIFETDSETATVSLFAKRYAYLITASGLYAMSRFNKGLNYEIANGTIESSYQGEAWLPKARLTDWQTTSPEADQRGVWRDQVIEQMFAGNLAKVWQSLSKATRISRSVLWENTAIYVYWLFENKFAEGATPEEKQRVEEDFHYLIRDAPAHLFGESRNPLKQFNTPKRATAVSDTPIRVRQTCCFYYLAADDPEDYCPTCPKLKH</sequence>
<evidence type="ECO:0000313" key="3">
    <source>
        <dbReference type="EMBL" id="QNR70036.1"/>
    </source>
</evidence>
<name>A0A7H0YG28_9BACL</name>
<dbReference type="RefSeq" id="WP_190299497.1">
    <property type="nucleotide sequence ID" value="NZ_CP061172.1"/>
</dbReference>
<evidence type="ECO:0000259" key="1">
    <source>
        <dbReference type="Pfam" id="PF06276"/>
    </source>
</evidence>
<evidence type="ECO:0000313" key="4">
    <source>
        <dbReference type="Proteomes" id="UP000516384"/>
    </source>
</evidence>
<proteinExistence type="predicted"/>
<accession>A0A7H0YG28</accession>
<reference evidence="3 4" key="1">
    <citation type="submission" date="2020-09" db="EMBL/GenBank/DDBJ databases">
        <title>Characterization of Paenibacillus peoriae strain ZF390 with broad-spectrum antimicrobial activity as a potential biocontrol agent.</title>
        <authorList>
            <person name="Li L."/>
            <person name="Zhao Y."/>
            <person name="Li B."/>
            <person name="Xie X."/>
        </authorList>
    </citation>
    <scope>NUCLEOTIDE SEQUENCE [LARGE SCALE GENOMIC DNA]</scope>
    <source>
        <strain evidence="3 4">ZF390</strain>
    </source>
</reference>
<protein>
    <submittedName>
        <fullName evidence="3">(2Fe-2S)-binding protein</fullName>
    </submittedName>
</protein>
<dbReference type="GO" id="GO:0051537">
    <property type="term" value="F:2 iron, 2 sulfur cluster binding"/>
    <property type="evidence" value="ECO:0007669"/>
    <property type="project" value="InterPro"/>
</dbReference>
<feature type="domain" description="Aerobactin siderophore biosynthesis IucA/IucC-like C-terminal" evidence="1">
    <location>
        <begin position="68"/>
        <end position="199"/>
    </location>
</feature>
<dbReference type="Pfam" id="PF06276">
    <property type="entry name" value="FhuF"/>
    <property type="match status" value="1"/>
</dbReference>
<dbReference type="AlphaFoldDB" id="A0A7H0YG28"/>
<gene>
    <name evidence="3" type="ORF">IAQ67_04470</name>
</gene>
<dbReference type="InterPro" id="IPR024726">
    <property type="entry name" value="FhuF_C"/>
</dbReference>
<evidence type="ECO:0000259" key="2">
    <source>
        <dbReference type="Pfam" id="PF11575"/>
    </source>
</evidence>
<dbReference type="InterPro" id="IPR022770">
    <property type="entry name" value="IucA/IucC-like_C"/>
</dbReference>